<dbReference type="AlphaFoldDB" id="A0A518E3E1"/>
<feature type="transmembrane region" description="Helical" evidence="2">
    <location>
        <begin position="78"/>
        <end position="99"/>
    </location>
</feature>
<name>A0A518E3E1_9BACT</name>
<keyword evidence="4" id="KW-1185">Reference proteome</keyword>
<feature type="compositionally biased region" description="Basic and acidic residues" evidence="1">
    <location>
        <begin position="136"/>
        <end position="147"/>
    </location>
</feature>
<dbReference type="RefSeq" id="WP_145058000.1">
    <property type="nucleotide sequence ID" value="NZ_CP036433.1"/>
</dbReference>
<gene>
    <name evidence="3" type="ORF">Pla8534_64780</name>
</gene>
<evidence type="ECO:0000256" key="2">
    <source>
        <dbReference type="SAM" id="Phobius"/>
    </source>
</evidence>
<sequence>MSIDAPQLIHGYLDDSLSEEEQQLLSEWIKSDAQHAQAFAAAVLLHDRLRDECTMLAQGEEQAQPLAASPPRRWLRSFVAVATIACCVLIAAVFLWHGVSSTPTAAAVELDRIIAVNSSPTDRTFSISLEETSFPEERRKAVQTERHRPPKPSIDGALLHVRGPNQFVLQRKVPEGQLFVTGSNGRVSWAVRPDGPVRFSSDLTRFNHDVPGHEQAMPLNNLHDGLEQLHAAYVVQVLPVESLEDDTAVAAEPSRLLVAVKKPGFRGPRRVEITYAAASGQIRQIRFVDMPYGPERLTLSMTLVDERPLGAAYFDHESHHDPLRVVEFEE</sequence>
<keyword evidence="2" id="KW-0812">Transmembrane</keyword>
<keyword evidence="2" id="KW-0472">Membrane</keyword>
<evidence type="ECO:0000313" key="3">
    <source>
        <dbReference type="EMBL" id="QDU98607.1"/>
    </source>
</evidence>
<dbReference type="EMBL" id="CP036433">
    <property type="protein sequence ID" value="QDU98607.1"/>
    <property type="molecule type" value="Genomic_DNA"/>
</dbReference>
<reference evidence="3 4" key="1">
    <citation type="submission" date="2019-02" db="EMBL/GenBank/DDBJ databases">
        <title>Deep-cultivation of Planctomycetes and their phenomic and genomic characterization uncovers novel biology.</title>
        <authorList>
            <person name="Wiegand S."/>
            <person name="Jogler M."/>
            <person name="Boedeker C."/>
            <person name="Pinto D."/>
            <person name="Vollmers J."/>
            <person name="Rivas-Marin E."/>
            <person name="Kohn T."/>
            <person name="Peeters S.H."/>
            <person name="Heuer A."/>
            <person name="Rast P."/>
            <person name="Oberbeckmann S."/>
            <person name="Bunk B."/>
            <person name="Jeske O."/>
            <person name="Meyerdierks A."/>
            <person name="Storesund J.E."/>
            <person name="Kallscheuer N."/>
            <person name="Luecker S."/>
            <person name="Lage O.M."/>
            <person name="Pohl T."/>
            <person name="Merkel B.J."/>
            <person name="Hornburger P."/>
            <person name="Mueller R.-W."/>
            <person name="Bruemmer F."/>
            <person name="Labrenz M."/>
            <person name="Spormann A.M."/>
            <person name="Op den Camp H."/>
            <person name="Overmann J."/>
            <person name="Amann R."/>
            <person name="Jetten M.S.M."/>
            <person name="Mascher T."/>
            <person name="Medema M.H."/>
            <person name="Devos D.P."/>
            <person name="Kaster A.-K."/>
            <person name="Ovreas L."/>
            <person name="Rohde M."/>
            <person name="Galperin M.Y."/>
            <person name="Jogler C."/>
        </authorList>
    </citation>
    <scope>NUCLEOTIDE SEQUENCE [LARGE SCALE GENOMIC DNA]</scope>
    <source>
        <strain evidence="3 4">Pla85_3_4</strain>
    </source>
</reference>
<feature type="region of interest" description="Disordered" evidence="1">
    <location>
        <begin position="136"/>
        <end position="156"/>
    </location>
</feature>
<organism evidence="3 4">
    <name type="scientific">Lignipirellula cremea</name>
    <dbReference type="NCBI Taxonomy" id="2528010"/>
    <lineage>
        <taxon>Bacteria</taxon>
        <taxon>Pseudomonadati</taxon>
        <taxon>Planctomycetota</taxon>
        <taxon>Planctomycetia</taxon>
        <taxon>Pirellulales</taxon>
        <taxon>Pirellulaceae</taxon>
        <taxon>Lignipirellula</taxon>
    </lineage>
</organism>
<protein>
    <submittedName>
        <fullName evidence="3">Uncharacterized protein</fullName>
    </submittedName>
</protein>
<dbReference type="OrthoDB" id="245850at2"/>
<keyword evidence="2" id="KW-1133">Transmembrane helix</keyword>
<evidence type="ECO:0000313" key="4">
    <source>
        <dbReference type="Proteomes" id="UP000317648"/>
    </source>
</evidence>
<proteinExistence type="predicted"/>
<dbReference type="Proteomes" id="UP000317648">
    <property type="component" value="Chromosome"/>
</dbReference>
<dbReference type="KEGG" id="lcre:Pla8534_64780"/>
<accession>A0A518E3E1</accession>
<evidence type="ECO:0000256" key="1">
    <source>
        <dbReference type="SAM" id="MobiDB-lite"/>
    </source>
</evidence>